<accession>A0ABV1VV72</accession>
<evidence type="ECO:0000256" key="2">
    <source>
        <dbReference type="ARBA" id="ARBA00022630"/>
    </source>
</evidence>
<reference evidence="6 7" key="1">
    <citation type="submission" date="2024-06" db="EMBL/GenBank/DDBJ databases">
        <title>The Natural Products Discovery Center: Release of the First 8490 Sequenced Strains for Exploring Actinobacteria Biosynthetic Diversity.</title>
        <authorList>
            <person name="Kalkreuter E."/>
            <person name="Kautsar S.A."/>
            <person name="Yang D."/>
            <person name="Bader C.D."/>
            <person name="Teijaro C.N."/>
            <person name="Fluegel L."/>
            <person name="Davis C.M."/>
            <person name="Simpson J.R."/>
            <person name="Lauterbach L."/>
            <person name="Steele A.D."/>
            <person name="Gui C."/>
            <person name="Meng S."/>
            <person name="Li G."/>
            <person name="Viehrig K."/>
            <person name="Ye F."/>
            <person name="Su P."/>
            <person name="Kiefer A.F."/>
            <person name="Nichols A."/>
            <person name="Cepeda A.J."/>
            <person name="Yan W."/>
            <person name="Fan B."/>
            <person name="Jiang Y."/>
            <person name="Adhikari A."/>
            <person name="Zheng C.-J."/>
            <person name="Schuster L."/>
            <person name="Cowan T.M."/>
            <person name="Smanski M.J."/>
            <person name="Chevrette M.G."/>
            <person name="De Carvalho L.P.S."/>
            <person name="Shen B."/>
        </authorList>
    </citation>
    <scope>NUCLEOTIDE SEQUENCE [LARGE SCALE GENOMIC DNA]</scope>
    <source>
        <strain evidence="6 7">NPDC000634</strain>
    </source>
</reference>
<organism evidence="6 7">
    <name type="scientific">Streptomyces carpinensis</name>
    <dbReference type="NCBI Taxonomy" id="66369"/>
    <lineage>
        <taxon>Bacteria</taxon>
        <taxon>Bacillati</taxon>
        <taxon>Actinomycetota</taxon>
        <taxon>Actinomycetes</taxon>
        <taxon>Kitasatosporales</taxon>
        <taxon>Streptomycetaceae</taxon>
        <taxon>Streptomyces</taxon>
    </lineage>
</organism>
<keyword evidence="2" id="KW-0285">Flavoprotein</keyword>
<evidence type="ECO:0000256" key="4">
    <source>
        <dbReference type="ARBA" id="ARBA00023002"/>
    </source>
</evidence>
<gene>
    <name evidence="6" type="ORF">ABT317_01925</name>
</gene>
<comment type="caution">
    <text evidence="6">The sequence shown here is derived from an EMBL/GenBank/DDBJ whole genome shotgun (WGS) entry which is preliminary data.</text>
</comment>
<dbReference type="PRINTS" id="PR00411">
    <property type="entry name" value="PNDRDTASEI"/>
</dbReference>
<dbReference type="Pfam" id="PF00890">
    <property type="entry name" value="FAD_binding_2"/>
    <property type="match status" value="1"/>
</dbReference>
<feature type="domain" description="FAD-dependent oxidoreductase 2 FAD-binding" evidence="5">
    <location>
        <begin position="8"/>
        <end position="517"/>
    </location>
</feature>
<name>A0ABV1VV72_9ACTN</name>
<keyword evidence="4" id="KW-0560">Oxidoreductase</keyword>
<sequence length="533" mass="56316">MSDNDEYDVIVLGTGAAGLTAALAAATNGARVGLFEKAEKIGGTTALASAVVWLPANRYGREAGVQDSRDDAIAYLDSLSHGMILPALRDAFVDTVDELTEWLETKTPARFQLVAGFPDYHPEHPGGKPGGGRSIEPQLFSFAGISEWVDRIVGTPRRMNVGDTPIGGGTGVLPANVIANREQHLIEGLGRALIGSLLAGCLEHGVVPTTGARAERLLVHDGRVVGVAFADGREVRGRTVVLATGGYEYDADLARDFLRGPMASPAGVPSNTGDGLRMAMRLGARLGNMREAWWVPVMQQPGDRADGGNNVYLVNRERTLPRSIIVNDQGDRFTNEAANYNALGGAFHTFDPSRFRYLNQPAWLVFDQGLVDSYGCFGNPAGAPVPAFVPRADSLSDLAVTIGISGTRLEATVAHWNTMVADGHDDDFNRGDSAYDGWCGDRSLYPTPLATLGPIERGPYYAVELISSTLGTKGGPRTDVDGRVLDMDSQVIPGLFAAGNVMAAPTGMVYGGAGGTLGPAMIFGYRAGKAAAR</sequence>
<comment type="cofactor">
    <cofactor evidence="1">
        <name>FAD</name>
        <dbReference type="ChEBI" id="CHEBI:57692"/>
    </cofactor>
</comment>
<protein>
    <submittedName>
        <fullName evidence="6">FAD-dependent oxidoreductase</fullName>
    </submittedName>
</protein>
<keyword evidence="3" id="KW-0274">FAD</keyword>
<evidence type="ECO:0000313" key="7">
    <source>
        <dbReference type="Proteomes" id="UP001458415"/>
    </source>
</evidence>
<dbReference type="InterPro" id="IPR036188">
    <property type="entry name" value="FAD/NAD-bd_sf"/>
</dbReference>
<dbReference type="InterPro" id="IPR027477">
    <property type="entry name" value="Succ_DH/fumarate_Rdtase_cat_sf"/>
</dbReference>
<dbReference type="Gene3D" id="3.50.50.60">
    <property type="entry name" value="FAD/NAD(P)-binding domain"/>
    <property type="match status" value="2"/>
</dbReference>
<evidence type="ECO:0000256" key="1">
    <source>
        <dbReference type="ARBA" id="ARBA00001974"/>
    </source>
</evidence>
<dbReference type="RefSeq" id="WP_086730824.1">
    <property type="nucleotide sequence ID" value="NZ_MUBM01000455.1"/>
</dbReference>
<dbReference type="SUPFAM" id="SSF56425">
    <property type="entry name" value="Succinate dehydrogenase/fumarate reductase flavoprotein, catalytic domain"/>
    <property type="match status" value="1"/>
</dbReference>
<dbReference type="InterPro" id="IPR050315">
    <property type="entry name" value="FAD-oxidoreductase_2"/>
</dbReference>
<dbReference type="Gene3D" id="3.90.700.10">
    <property type="entry name" value="Succinate dehydrogenase/fumarate reductase flavoprotein, catalytic domain"/>
    <property type="match status" value="1"/>
</dbReference>
<proteinExistence type="predicted"/>
<evidence type="ECO:0000259" key="5">
    <source>
        <dbReference type="Pfam" id="PF00890"/>
    </source>
</evidence>
<keyword evidence="7" id="KW-1185">Reference proteome</keyword>
<dbReference type="Proteomes" id="UP001458415">
    <property type="component" value="Unassembled WGS sequence"/>
</dbReference>
<dbReference type="PANTHER" id="PTHR43400:SF10">
    <property type="entry name" value="3-OXOSTEROID 1-DEHYDROGENASE"/>
    <property type="match status" value="1"/>
</dbReference>
<dbReference type="EMBL" id="JBEPCU010000012">
    <property type="protein sequence ID" value="MER6975833.1"/>
    <property type="molecule type" value="Genomic_DNA"/>
</dbReference>
<evidence type="ECO:0000313" key="6">
    <source>
        <dbReference type="EMBL" id="MER6975833.1"/>
    </source>
</evidence>
<dbReference type="InterPro" id="IPR003953">
    <property type="entry name" value="FAD-dep_OxRdtase_2_FAD-bd"/>
</dbReference>
<dbReference type="PANTHER" id="PTHR43400">
    <property type="entry name" value="FUMARATE REDUCTASE"/>
    <property type="match status" value="1"/>
</dbReference>
<evidence type="ECO:0000256" key="3">
    <source>
        <dbReference type="ARBA" id="ARBA00022827"/>
    </source>
</evidence>
<dbReference type="SUPFAM" id="SSF51905">
    <property type="entry name" value="FAD/NAD(P)-binding domain"/>
    <property type="match status" value="1"/>
</dbReference>